<keyword evidence="1" id="KW-1133">Transmembrane helix</keyword>
<proteinExistence type="predicted"/>
<dbReference type="EMBL" id="PFHR01000116">
    <property type="protein sequence ID" value="PIW96968.1"/>
    <property type="molecule type" value="Genomic_DNA"/>
</dbReference>
<organism evidence="2 3">
    <name type="scientific">Candidatus Kaiserbacteria bacterium CG_4_8_14_3_um_filter_38_9</name>
    <dbReference type="NCBI Taxonomy" id="1974599"/>
    <lineage>
        <taxon>Bacteria</taxon>
        <taxon>Candidatus Kaiseribacteriota</taxon>
    </lineage>
</organism>
<feature type="transmembrane region" description="Helical" evidence="1">
    <location>
        <begin position="21"/>
        <end position="45"/>
    </location>
</feature>
<evidence type="ECO:0000256" key="1">
    <source>
        <dbReference type="SAM" id="Phobius"/>
    </source>
</evidence>
<keyword evidence="1" id="KW-0472">Membrane</keyword>
<dbReference type="Proteomes" id="UP000230837">
    <property type="component" value="Unassembled WGS sequence"/>
</dbReference>
<evidence type="ECO:0000313" key="2">
    <source>
        <dbReference type="EMBL" id="PIW96968.1"/>
    </source>
</evidence>
<protein>
    <submittedName>
        <fullName evidence="2">Uncharacterized protein</fullName>
    </submittedName>
</protein>
<feature type="transmembrane region" description="Helical" evidence="1">
    <location>
        <begin position="78"/>
        <end position="100"/>
    </location>
</feature>
<accession>A0A2M7INW0</accession>
<dbReference type="AlphaFoldDB" id="A0A2M7INW0"/>
<keyword evidence="1" id="KW-0812">Transmembrane</keyword>
<reference evidence="3" key="1">
    <citation type="submission" date="2017-09" db="EMBL/GenBank/DDBJ databases">
        <title>Depth-based differentiation of microbial function through sediment-hosted aquifers and enrichment of novel symbionts in the deep terrestrial subsurface.</title>
        <authorList>
            <person name="Probst A.J."/>
            <person name="Ladd B."/>
            <person name="Jarett J.K."/>
            <person name="Geller-Mcgrath D.E."/>
            <person name="Sieber C.M.K."/>
            <person name="Emerson J.B."/>
            <person name="Anantharaman K."/>
            <person name="Thomas B.C."/>
            <person name="Malmstrom R."/>
            <person name="Stieglmeier M."/>
            <person name="Klingl A."/>
            <person name="Woyke T."/>
            <person name="Ryan C.M."/>
            <person name="Banfield J.F."/>
        </authorList>
    </citation>
    <scope>NUCLEOTIDE SEQUENCE [LARGE SCALE GENOMIC DNA]</scope>
</reference>
<sequence>MINFAEKNLNKVIMRRIWYSYLVSVFLRLSTLSGFAFGASVIGFWKLVSVTSIINNILAVRVGNVPQYILQSLLQAEVLALLSFGIIVLTILSIGIRFTLPVIRTHNLSSV</sequence>
<name>A0A2M7INW0_9BACT</name>
<evidence type="ECO:0000313" key="3">
    <source>
        <dbReference type="Proteomes" id="UP000230837"/>
    </source>
</evidence>
<gene>
    <name evidence="2" type="ORF">COZ82_02140</name>
</gene>
<comment type="caution">
    <text evidence="2">The sequence shown here is derived from an EMBL/GenBank/DDBJ whole genome shotgun (WGS) entry which is preliminary data.</text>
</comment>